<name>A0A3R8HHG5_PREIN</name>
<feature type="compositionally biased region" description="Basic and acidic residues" evidence="1">
    <location>
        <begin position="29"/>
        <end position="40"/>
    </location>
</feature>
<dbReference type="Proteomes" id="UP000283868">
    <property type="component" value="Unassembled WGS sequence"/>
</dbReference>
<sequence>MNMNKERLKERPYSAPQITTHQLEVTNKLMDRSFQGDHNDAGSGGEYEAQAKKNMWSEWEEAERETSSSVWSK</sequence>
<dbReference type="EMBL" id="QXEN01000021">
    <property type="protein sequence ID" value="RRF86601.1"/>
    <property type="molecule type" value="Genomic_DNA"/>
</dbReference>
<reference evidence="2 3" key="1">
    <citation type="submission" date="2018-08" db="EMBL/GenBank/DDBJ databases">
        <title>Comparative analysis of Prevotella intermedia strains.</title>
        <authorList>
            <person name="Moon J.-H."/>
            <person name="Lee J.-H."/>
        </authorList>
    </citation>
    <scope>NUCLEOTIDE SEQUENCE [LARGE SCALE GENOMIC DNA]</scope>
    <source>
        <strain evidence="2 3">ATCC 15033</strain>
    </source>
</reference>
<proteinExistence type="predicted"/>
<gene>
    <name evidence="2" type="ORF">D2S45_10315</name>
</gene>
<dbReference type="AlphaFoldDB" id="A0A3R8HHG5"/>
<evidence type="ECO:0000313" key="2">
    <source>
        <dbReference type="EMBL" id="RRF86601.1"/>
    </source>
</evidence>
<accession>A0A3R8HHG5</accession>
<evidence type="ECO:0000256" key="1">
    <source>
        <dbReference type="SAM" id="MobiDB-lite"/>
    </source>
</evidence>
<organism evidence="2 3">
    <name type="scientific">Prevotella intermedia</name>
    <dbReference type="NCBI Taxonomy" id="28131"/>
    <lineage>
        <taxon>Bacteria</taxon>
        <taxon>Pseudomonadati</taxon>
        <taxon>Bacteroidota</taxon>
        <taxon>Bacteroidia</taxon>
        <taxon>Bacteroidales</taxon>
        <taxon>Prevotellaceae</taxon>
        <taxon>Prevotella</taxon>
    </lineage>
</organism>
<protein>
    <submittedName>
        <fullName evidence="2">Uncharacterized protein</fullName>
    </submittedName>
</protein>
<evidence type="ECO:0000313" key="3">
    <source>
        <dbReference type="Proteomes" id="UP000283868"/>
    </source>
</evidence>
<keyword evidence="3" id="KW-1185">Reference proteome</keyword>
<feature type="region of interest" description="Disordered" evidence="1">
    <location>
        <begin position="26"/>
        <end position="73"/>
    </location>
</feature>
<comment type="caution">
    <text evidence="2">The sequence shown here is derived from an EMBL/GenBank/DDBJ whole genome shotgun (WGS) entry which is preliminary data.</text>
</comment>